<dbReference type="SUPFAM" id="SSF53706">
    <property type="entry name" value="Formate dehydrogenase/DMSO reductase, domains 1-3"/>
    <property type="match status" value="1"/>
</dbReference>
<dbReference type="Gene3D" id="3.30.200.210">
    <property type="match status" value="1"/>
</dbReference>
<protein>
    <recommendedName>
        <fullName evidence="10">4Fe-4S Mo/W bis-MGD-type domain-containing protein</fullName>
    </recommendedName>
</protein>
<dbReference type="InterPro" id="IPR006656">
    <property type="entry name" value="Mopterin_OxRdtase"/>
</dbReference>
<evidence type="ECO:0000256" key="3">
    <source>
        <dbReference type="ARBA" id="ARBA00022485"/>
    </source>
</evidence>
<comment type="cofactor">
    <cofactor evidence="1">
        <name>[4Fe-4S] cluster</name>
        <dbReference type="ChEBI" id="CHEBI:49883"/>
    </cofactor>
</comment>
<dbReference type="GO" id="GO:0046872">
    <property type="term" value="F:metal ion binding"/>
    <property type="evidence" value="ECO:0007669"/>
    <property type="project" value="UniProtKB-KW"/>
</dbReference>
<keyword evidence="3" id="KW-0004">4Fe-4S</keyword>
<dbReference type="Pfam" id="PF00384">
    <property type="entry name" value="Molybdopterin"/>
    <property type="match status" value="1"/>
</dbReference>
<evidence type="ECO:0000256" key="8">
    <source>
        <dbReference type="ARBA" id="ARBA00023027"/>
    </source>
</evidence>
<keyword evidence="6" id="KW-0408">Iron</keyword>
<dbReference type="GO" id="GO:0016491">
    <property type="term" value="F:oxidoreductase activity"/>
    <property type="evidence" value="ECO:0007669"/>
    <property type="project" value="InterPro"/>
</dbReference>
<dbReference type="InterPro" id="IPR050123">
    <property type="entry name" value="Prok_molybdopt-oxidoreductase"/>
</dbReference>
<keyword evidence="12" id="KW-1185">Reference proteome</keyword>
<dbReference type="PANTHER" id="PTHR43105:SF13">
    <property type="entry name" value="NADH-UBIQUINONE OXIDOREDUCTASE 75 KDA SUBUNIT, MITOCHONDRIAL"/>
    <property type="match status" value="1"/>
</dbReference>
<evidence type="ECO:0000256" key="6">
    <source>
        <dbReference type="ARBA" id="ARBA00023004"/>
    </source>
</evidence>
<comment type="cofactor">
    <cofactor evidence="9">
        <name>[2Fe-2S] cluster</name>
        <dbReference type="ChEBI" id="CHEBI:190135"/>
    </cofactor>
</comment>
<dbReference type="EMBL" id="CM029040">
    <property type="protein sequence ID" value="KAG2637506.1"/>
    <property type="molecule type" value="Genomic_DNA"/>
</dbReference>
<evidence type="ECO:0000256" key="5">
    <source>
        <dbReference type="ARBA" id="ARBA00022967"/>
    </source>
</evidence>
<dbReference type="FunFam" id="3.30.200.210:FF:000002">
    <property type="entry name" value="NADH-ubiquinone oxidoreductase 75 kDa subunit"/>
    <property type="match status" value="1"/>
</dbReference>
<evidence type="ECO:0000259" key="10">
    <source>
        <dbReference type="PROSITE" id="PS51669"/>
    </source>
</evidence>
<accession>A0A8T0VV24</accession>
<dbReference type="Pfam" id="PF22151">
    <property type="entry name" value="Fer4_NDSU1"/>
    <property type="match status" value="1"/>
</dbReference>
<dbReference type="AlphaFoldDB" id="A0A8T0VV24"/>
<evidence type="ECO:0000313" key="11">
    <source>
        <dbReference type="EMBL" id="KAG2637506.1"/>
    </source>
</evidence>
<evidence type="ECO:0000256" key="4">
    <source>
        <dbReference type="ARBA" id="ARBA00022723"/>
    </source>
</evidence>
<dbReference type="InterPro" id="IPR006963">
    <property type="entry name" value="Mopterin_OxRdtase_4Fe-4S_dom"/>
</dbReference>
<dbReference type="Proteomes" id="UP000823388">
    <property type="component" value="Chromosome 2N"/>
</dbReference>
<comment type="similarity">
    <text evidence="2">Belongs to the complex I 75 kDa subunit family.</text>
</comment>
<dbReference type="InterPro" id="IPR054351">
    <property type="entry name" value="NADH_UbQ_OxRdtase_ferredoxin"/>
</dbReference>
<name>A0A8T0VV24_PANVG</name>
<sequence>MLGRGSGEEIGTYVEKLMTSELSGNVIDICPVGALTSKPFAFKARNWELKGPETIDVTDAVGSNIRVDSRGPKVMRIVPRLNEDINEEWIYDKMRFCYDGLKRQRLNDPMIRGPDGRFKAVTWRDALAVVAEVLHQVKPEEITGVAGKLSDAESMMALKDFVNRMGSDKVLYEGIGPNPPADLRSNYLMNTGIAGLEKGDVFLLVGTQLTCQPFNHIWIALE</sequence>
<dbReference type="GO" id="GO:0051539">
    <property type="term" value="F:4 iron, 4 sulfur cluster binding"/>
    <property type="evidence" value="ECO:0007669"/>
    <property type="project" value="UniProtKB-KW"/>
</dbReference>
<evidence type="ECO:0000256" key="9">
    <source>
        <dbReference type="ARBA" id="ARBA00034078"/>
    </source>
</evidence>
<keyword evidence="7" id="KW-0411">Iron-sulfur</keyword>
<evidence type="ECO:0000256" key="7">
    <source>
        <dbReference type="ARBA" id="ARBA00023014"/>
    </source>
</evidence>
<proteinExistence type="inferred from homology"/>
<dbReference type="GO" id="GO:0016020">
    <property type="term" value="C:membrane"/>
    <property type="evidence" value="ECO:0007669"/>
    <property type="project" value="TreeGrafter"/>
</dbReference>
<evidence type="ECO:0000313" key="12">
    <source>
        <dbReference type="Proteomes" id="UP000823388"/>
    </source>
</evidence>
<evidence type="ECO:0000256" key="1">
    <source>
        <dbReference type="ARBA" id="ARBA00001966"/>
    </source>
</evidence>
<comment type="caution">
    <text evidence="11">The sequence shown here is derived from an EMBL/GenBank/DDBJ whole genome shotgun (WGS) entry which is preliminary data.</text>
</comment>
<keyword evidence="8" id="KW-0520">NAD</keyword>
<dbReference type="PANTHER" id="PTHR43105">
    <property type="entry name" value="RESPIRATORY NITRATE REDUCTASE"/>
    <property type="match status" value="1"/>
</dbReference>
<reference evidence="11" key="1">
    <citation type="submission" date="2020-05" db="EMBL/GenBank/DDBJ databases">
        <title>WGS assembly of Panicum virgatum.</title>
        <authorList>
            <person name="Lovell J.T."/>
            <person name="Jenkins J."/>
            <person name="Shu S."/>
            <person name="Juenger T.E."/>
            <person name="Schmutz J."/>
        </authorList>
    </citation>
    <scope>NUCLEOTIDE SEQUENCE</scope>
    <source>
        <strain evidence="11">AP13</strain>
    </source>
</reference>
<keyword evidence="5" id="KW-1278">Translocase</keyword>
<organism evidence="11 12">
    <name type="scientific">Panicum virgatum</name>
    <name type="common">Blackwell switchgrass</name>
    <dbReference type="NCBI Taxonomy" id="38727"/>
    <lineage>
        <taxon>Eukaryota</taxon>
        <taxon>Viridiplantae</taxon>
        <taxon>Streptophyta</taxon>
        <taxon>Embryophyta</taxon>
        <taxon>Tracheophyta</taxon>
        <taxon>Spermatophyta</taxon>
        <taxon>Magnoliopsida</taxon>
        <taxon>Liliopsida</taxon>
        <taxon>Poales</taxon>
        <taxon>Poaceae</taxon>
        <taxon>PACMAD clade</taxon>
        <taxon>Panicoideae</taxon>
        <taxon>Panicodae</taxon>
        <taxon>Paniceae</taxon>
        <taxon>Panicinae</taxon>
        <taxon>Panicum</taxon>
        <taxon>Panicum sect. Hiantes</taxon>
    </lineage>
</organism>
<feature type="domain" description="4Fe-4S Mo/W bis-MGD-type" evidence="10">
    <location>
        <begin position="49"/>
        <end position="105"/>
    </location>
</feature>
<keyword evidence="4" id="KW-0479">Metal-binding</keyword>
<gene>
    <name evidence="11" type="ORF">PVAP13_2NG524200</name>
</gene>
<evidence type="ECO:0000256" key="2">
    <source>
        <dbReference type="ARBA" id="ARBA00005404"/>
    </source>
</evidence>
<dbReference type="Pfam" id="PF22117">
    <property type="entry name" value="Fer4_Nqo3"/>
    <property type="match status" value="1"/>
</dbReference>
<dbReference type="PROSITE" id="PS51669">
    <property type="entry name" value="4FE4S_MOW_BIS_MGD"/>
    <property type="match status" value="1"/>
</dbReference>